<gene>
    <name evidence="1" type="ORF">ACGFZB_28050</name>
</gene>
<sequence length="135" mass="14360">MFALPQGEVGHLVEERDQQRGDRLLQVLEDTVDVRLVGEPPLLRAFLKEQELLGGRFLQAGVGGDDPLREGKGTVGGVRYAGGEAAVRLPVLPAHQAVPVRDELFGKHLGQGAAVEPGVRTGPQATVTQLVGQLD</sequence>
<accession>A0ABW7BET8</accession>
<evidence type="ECO:0000313" key="2">
    <source>
        <dbReference type="Proteomes" id="UP001604267"/>
    </source>
</evidence>
<keyword evidence="2" id="KW-1185">Reference proteome</keyword>
<proteinExistence type="predicted"/>
<comment type="caution">
    <text evidence="1">The sequence shown here is derived from an EMBL/GenBank/DDBJ whole genome shotgun (WGS) entry which is preliminary data.</text>
</comment>
<reference evidence="1 2" key="1">
    <citation type="submission" date="2024-10" db="EMBL/GenBank/DDBJ databases">
        <title>The Natural Products Discovery Center: Release of the First 8490 Sequenced Strains for Exploring Actinobacteria Biosynthetic Diversity.</title>
        <authorList>
            <person name="Kalkreuter E."/>
            <person name="Kautsar S.A."/>
            <person name="Yang D."/>
            <person name="Bader C.D."/>
            <person name="Teijaro C.N."/>
            <person name="Fluegel L."/>
            <person name="Davis C.M."/>
            <person name="Simpson J.R."/>
            <person name="Lauterbach L."/>
            <person name="Steele A.D."/>
            <person name="Gui C."/>
            <person name="Meng S."/>
            <person name="Li G."/>
            <person name="Viehrig K."/>
            <person name="Ye F."/>
            <person name="Su P."/>
            <person name="Kiefer A.F."/>
            <person name="Nichols A."/>
            <person name="Cepeda A.J."/>
            <person name="Yan W."/>
            <person name="Fan B."/>
            <person name="Jiang Y."/>
            <person name="Adhikari A."/>
            <person name="Zheng C.-J."/>
            <person name="Schuster L."/>
            <person name="Cowan T.M."/>
            <person name="Smanski M.J."/>
            <person name="Chevrette M.G."/>
            <person name="De Carvalho L.P.S."/>
            <person name="Shen B."/>
        </authorList>
    </citation>
    <scope>NUCLEOTIDE SEQUENCE [LARGE SCALE GENOMIC DNA]</scope>
    <source>
        <strain evidence="1 2">NPDC048320</strain>
    </source>
</reference>
<dbReference type="Proteomes" id="UP001604267">
    <property type="component" value="Unassembled WGS sequence"/>
</dbReference>
<protein>
    <submittedName>
        <fullName evidence="1">Uncharacterized protein</fullName>
    </submittedName>
</protein>
<name>A0ABW7BET8_9ACTN</name>
<dbReference type="EMBL" id="JBICYV010000014">
    <property type="protein sequence ID" value="MFG3014210.1"/>
    <property type="molecule type" value="Genomic_DNA"/>
</dbReference>
<dbReference type="RefSeq" id="WP_392820633.1">
    <property type="nucleotide sequence ID" value="NZ_JBICYV010000014.1"/>
</dbReference>
<evidence type="ECO:0000313" key="1">
    <source>
        <dbReference type="EMBL" id="MFG3014210.1"/>
    </source>
</evidence>
<organism evidence="1 2">
    <name type="scientific">Streptomyces cinerochromogenes</name>
    <dbReference type="NCBI Taxonomy" id="66422"/>
    <lineage>
        <taxon>Bacteria</taxon>
        <taxon>Bacillati</taxon>
        <taxon>Actinomycetota</taxon>
        <taxon>Actinomycetes</taxon>
        <taxon>Kitasatosporales</taxon>
        <taxon>Streptomycetaceae</taxon>
        <taxon>Streptomyces</taxon>
    </lineage>
</organism>